<feature type="transmembrane region" description="Helical" evidence="9">
    <location>
        <begin position="83"/>
        <end position="107"/>
    </location>
</feature>
<dbReference type="EC" id="2.3.1.269" evidence="9"/>
<dbReference type="PANTHER" id="PTHR38686">
    <property type="entry name" value="APOLIPOPROTEIN N-ACYLTRANSFERASE"/>
    <property type="match status" value="1"/>
</dbReference>
<dbReference type="InterPro" id="IPR045378">
    <property type="entry name" value="LNT_N"/>
</dbReference>
<feature type="transmembrane region" description="Helical" evidence="9">
    <location>
        <begin position="50"/>
        <end position="71"/>
    </location>
</feature>
<evidence type="ECO:0000313" key="12">
    <source>
        <dbReference type="Proteomes" id="UP000654401"/>
    </source>
</evidence>
<comment type="subcellular location">
    <subcellularLocation>
        <location evidence="1 9">Cell membrane</location>
        <topology evidence="1 9">Multi-pass membrane protein</topology>
    </subcellularLocation>
</comment>
<feature type="transmembrane region" description="Helical" evidence="9">
    <location>
        <begin position="12"/>
        <end position="38"/>
    </location>
</feature>
<feature type="transmembrane region" description="Helical" evidence="9">
    <location>
        <begin position="182"/>
        <end position="203"/>
    </location>
</feature>
<dbReference type="Gene3D" id="3.60.110.10">
    <property type="entry name" value="Carbon-nitrogen hydrolase"/>
    <property type="match status" value="1"/>
</dbReference>
<evidence type="ECO:0000256" key="7">
    <source>
        <dbReference type="ARBA" id="ARBA00023136"/>
    </source>
</evidence>
<dbReference type="InterPro" id="IPR003010">
    <property type="entry name" value="C-N_Hydrolase"/>
</dbReference>
<sequence length="466" mass="51361">MSRTKSRGGALIAGAVLPLAFAPFGLYWIAPLSLALIFYIWGECRNLRSIVIAGFLFGIGFFGVGASWIQVSIQQFGGVNLPLSILITVLFVTAMALFTVVAGWLFFILGRRALLLPILWVLFEWIRSTILGGFPWLLLGHTAPGTFYYGLAPLVGTLGVSLFISIVAVVLMMAIKYSKGRLANIAILSVLLSLGWGAGQLQWGEPSGKQISVALVQGNIKQSEKWLSENRDKTLELYRLATEQAEEARLVVWPETAIPAFRHQIEKNFLDPLRQQLKNEGSSLLAGIPVRSRDGGGYLNGMIMLGEEQGEYYKRHLVPFGEYLPMRGLLGPVLDFIKIPLSDFTSGGAEQPPLNVDGHQLSTTICYEVAYPDLTFSNLPEADLLVTISNDGWFGDSLAPYQHLQIARMRALESARPMLRTTNTGITAVIDHNGMVTRQLPRSEQGVLKAVIQPMRGNTPYISWMH</sequence>
<comment type="pathway">
    <text evidence="9">Protein modification; lipoprotein biosynthesis (N-acyl transfer).</text>
</comment>
<dbReference type="GO" id="GO:0005886">
    <property type="term" value="C:plasma membrane"/>
    <property type="evidence" value="ECO:0007669"/>
    <property type="project" value="UniProtKB-SubCell"/>
</dbReference>
<feature type="domain" description="CN hydrolase" evidence="10">
    <location>
        <begin position="216"/>
        <end position="454"/>
    </location>
</feature>
<dbReference type="Pfam" id="PF00795">
    <property type="entry name" value="CN_hydrolase"/>
    <property type="match status" value="1"/>
</dbReference>
<accession>A0A8J6NYH8</accession>
<dbReference type="CDD" id="cd07571">
    <property type="entry name" value="ALP_N-acyl_transferase"/>
    <property type="match status" value="1"/>
</dbReference>
<feature type="transmembrane region" description="Helical" evidence="9">
    <location>
        <begin position="114"/>
        <end position="139"/>
    </location>
</feature>
<dbReference type="Pfam" id="PF20154">
    <property type="entry name" value="LNT_N"/>
    <property type="match status" value="1"/>
</dbReference>
<comment type="catalytic activity">
    <reaction evidence="9">
        <text>N-terminal S-1,2-diacyl-sn-glyceryl-L-cysteinyl-[lipoprotein] + a glycerophospholipid = N-acyl-S-1,2-diacyl-sn-glyceryl-L-cysteinyl-[lipoprotein] + a 2-acyl-sn-glycero-3-phospholipid + H(+)</text>
        <dbReference type="Rhea" id="RHEA:48228"/>
        <dbReference type="Rhea" id="RHEA-COMP:14681"/>
        <dbReference type="Rhea" id="RHEA-COMP:14684"/>
        <dbReference type="ChEBI" id="CHEBI:15378"/>
        <dbReference type="ChEBI" id="CHEBI:136912"/>
        <dbReference type="ChEBI" id="CHEBI:140656"/>
        <dbReference type="ChEBI" id="CHEBI:140657"/>
        <dbReference type="ChEBI" id="CHEBI:140660"/>
        <dbReference type="EC" id="2.3.1.269"/>
    </reaction>
</comment>
<keyword evidence="5 9" id="KW-0812">Transmembrane</keyword>
<reference evidence="11 12" key="1">
    <citation type="submission" date="2020-08" db="EMBL/GenBank/DDBJ databases">
        <title>Bridging the membrane lipid divide: bacteria of the FCB group superphylum have the potential to synthesize archaeal ether lipids.</title>
        <authorList>
            <person name="Villanueva L."/>
            <person name="Von Meijenfeldt F.A.B."/>
            <person name="Westbye A.B."/>
            <person name="Yadav S."/>
            <person name="Hopmans E.C."/>
            <person name="Dutilh B.E."/>
            <person name="Sinninghe Damste J.S."/>
        </authorList>
    </citation>
    <scope>NUCLEOTIDE SEQUENCE [LARGE SCALE GENOMIC DNA]</scope>
    <source>
        <strain evidence="11">NIOZ-UU100</strain>
    </source>
</reference>
<dbReference type="GO" id="GO:0016410">
    <property type="term" value="F:N-acyltransferase activity"/>
    <property type="evidence" value="ECO:0007669"/>
    <property type="project" value="UniProtKB-UniRule"/>
</dbReference>
<dbReference type="HAMAP" id="MF_01148">
    <property type="entry name" value="Lnt"/>
    <property type="match status" value="1"/>
</dbReference>
<keyword evidence="8 9" id="KW-0012">Acyltransferase</keyword>
<dbReference type="PANTHER" id="PTHR38686:SF1">
    <property type="entry name" value="APOLIPOPROTEIN N-ACYLTRANSFERASE"/>
    <property type="match status" value="1"/>
</dbReference>
<comment type="similarity">
    <text evidence="2 9">Belongs to the CN hydrolase family. Apolipoprotein N-acyltransferase subfamily.</text>
</comment>
<evidence type="ECO:0000256" key="9">
    <source>
        <dbReference type="HAMAP-Rule" id="MF_01148"/>
    </source>
</evidence>
<dbReference type="PROSITE" id="PS50263">
    <property type="entry name" value="CN_HYDROLASE"/>
    <property type="match status" value="1"/>
</dbReference>
<evidence type="ECO:0000256" key="8">
    <source>
        <dbReference type="ARBA" id="ARBA00023315"/>
    </source>
</evidence>
<dbReference type="UniPathway" id="UPA00666"/>
<dbReference type="InterPro" id="IPR036526">
    <property type="entry name" value="C-N_Hydrolase_sf"/>
</dbReference>
<dbReference type="NCBIfam" id="TIGR00546">
    <property type="entry name" value="lnt"/>
    <property type="match status" value="1"/>
</dbReference>
<evidence type="ECO:0000313" key="11">
    <source>
        <dbReference type="EMBL" id="MBC8519128.1"/>
    </source>
</evidence>
<comment type="function">
    <text evidence="9">Catalyzes the phospholipid dependent N-acylation of the N-terminal cysteine of apolipoprotein, the last step in lipoprotein maturation.</text>
</comment>
<protein>
    <recommendedName>
        <fullName evidence="9">Apolipoprotein N-acyltransferase</fullName>
        <shortName evidence="9">ALP N-acyltransferase</shortName>
        <ecNumber evidence="9">2.3.1.269</ecNumber>
    </recommendedName>
</protein>
<dbReference type="AlphaFoldDB" id="A0A8J6NYH8"/>
<dbReference type="Proteomes" id="UP000654401">
    <property type="component" value="Unassembled WGS sequence"/>
</dbReference>
<gene>
    <name evidence="9 11" type="primary">lnt</name>
    <name evidence="11" type="ORF">H8D24_01785</name>
</gene>
<dbReference type="InterPro" id="IPR004563">
    <property type="entry name" value="Apolipo_AcylTrfase"/>
</dbReference>
<keyword evidence="3 9" id="KW-1003">Cell membrane</keyword>
<comment type="caution">
    <text evidence="11">The sequence shown here is derived from an EMBL/GenBank/DDBJ whole genome shotgun (WGS) entry which is preliminary data.</text>
</comment>
<proteinExistence type="inferred from homology"/>
<keyword evidence="6 9" id="KW-1133">Transmembrane helix</keyword>
<dbReference type="EMBL" id="JACNFK010000016">
    <property type="protein sequence ID" value="MBC8519128.1"/>
    <property type="molecule type" value="Genomic_DNA"/>
</dbReference>
<evidence type="ECO:0000259" key="10">
    <source>
        <dbReference type="PROSITE" id="PS50263"/>
    </source>
</evidence>
<evidence type="ECO:0000256" key="5">
    <source>
        <dbReference type="ARBA" id="ARBA00022692"/>
    </source>
</evidence>
<evidence type="ECO:0000256" key="4">
    <source>
        <dbReference type="ARBA" id="ARBA00022679"/>
    </source>
</evidence>
<evidence type="ECO:0000256" key="2">
    <source>
        <dbReference type="ARBA" id="ARBA00010065"/>
    </source>
</evidence>
<keyword evidence="7 9" id="KW-0472">Membrane</keyword>
<evidence type="ECO:0000256" key="3">
    <source>
        <dbReference type="ARBA" id="ARBA00022475"/>
    </source>
</evidence>
<organism evidence="11 12">
    <name type="scientific">Candidatus Thiopontia autotrophica</name>
    <dbReference type="NCBI Taxonomy" id="2841688"/>
    <lineage>
        <taxon>Bacteria</taxon>
        <taxon>Pseudomonadati</taxon>
        <taxon>Pseudomonadota</taxon>
        <taxon>Gammaproteobacteria</taxon>
        <taxon>Candidatus Thiopontia</taxon>
    </lineage>
</organism>
<dbReference type="SUPFAM" id="SSF56317">
    <property type="entry name" value="Carbon-nitrogen hydrolase"/>
    <property type="match status" value="1"/>
</dbReference>
<name>A0A8J6NYH8_9GAMM</name>
<evidence type="ECO:0000256" key="6">
    <source>
        <dbReference type="ARBA" id="ARBA00022989"/>
    </source>
</evidence>
<feature type="transmembrane region" description="Helical" evidence="9">
    <location>
        <begin position="151"/>
        <end position="175"/>
    </location>
</feature>
<evidence type="ECO:0000256" key="1">
    <source>
        <dbReference type="ARBA" id="ARBA00004651"/>
    </source>
</evidence>
<dbReference type="GO" id="GO:0042158">
    <property type="term" value="P:lipoprotein biosynthetic process"/>
    <property type="evidence" value="ECO:0007669"/>
    <property type="project" value="UniProtKB-UniRule"/>
</dbReference>
<keyword evidence="4 9" id="KW-0808">Transferase</keyword>